<name>A0AC58T5Q9_TOBAC</name>
<reference evidence="1" key="1">
    <citation type="journal article" date="2014" name="Nat. Commun.">
        <title>The tobacco genome sequence and its comparison with those of tomato and potato.</title>
        <authorList>
            <person name="Sierro N."/>
            <person name="Battey J.N."/>
            <person name="Ouadi S."/>
            <person name="Bakaher N."/>
            <person name="Bovet L."/>
            <person name="Willig A."/>
            <person name="Goepfert S."/>
            <person name="Peitsch M.C."/>
            <person name="Ivanov N.V."/>
        </authorList>
    </citation>
    <scope>NUCLEOTIDE SEQUENCE [LARGE SCALE GENOMIC DNA]</scope>
</reference>
<dbReference type="RefSeq" id="XP_075092576.1">
    <property type="nucleotide sequence ID" value="XM_075236475.1"/>
</dbReference>
<accession>A0AC58T5Q9</accession>
<sequence length="369" mass="40956">MFIKLVTGECNLNEVCAYAPQAGLDEEVKRHFWEGLDEIVRSIPPTKRLFIGGDFNGHIGSAAGSYGEVHGGFGLGVINGGGTSLLDFAKAFEMVIANLTFPKREEHLVTFQSSAVKTQIDYLLLRRCDRGLCKDCKVIPRETLATQHRLLVMDVGIMMKRKKRYAHGRPRIRWGALTKDNAQELDGRLSAMGAWRREHYVVNDGELCEGGGKRVQGKVEAKKVAYTKLAGSTSEEERRANRERYKVARKEAKLAVTEAKNAAFGRLYEELGEKGGDRKLFRLAKARERKARDLDQSLHPLQFCLLSARDEVVALTAVQHLSLLAEGGCHDSDPRTFPMMPPPVIVPSNEQEIGHLSCPSLCLGLVGDQ</sequence>
<keyword evidence="1" id="KW-1185">Reference proteome</keyword>
<protein>
    <submittedName>
        <fullName evidence="2">Uncharacterized protein LOC107831667</fullName>
    </submittedName>
</protein>
<gene>
    <name evidence="2" type="primary">LOC107831667</name>
</gene>
<organism evidence="1 2">
    <name type="scientific">Nicotiana tabacum</name>
    <name type="common">Common tobacco</name>
    <dbReference type="NCBI Taxonomy" id="4097"/>
    <lineage>
        <taxon>Eukaryota</taxon>
        <taxon>Viridiplantae</taxon>
        <taxon>Streptophyta</taxon>
        <taxon>Embryophyta</taxon>
        <taxon>Tracheophyta</taxon>
        <taxon>Spermatophyta</taxon>
        <taxon>Magnoliopsida</taxon>
        <taxon>eudicotyledons</taxon>
        <taxon>Gunneridae</taxon>
        <taxon>Pentapetalae</taxon>
        <taxon>asterids</taxon>
        <taxon>lamiids</taxon>
        <taxon>Solanales</taxon>
        <taxon>Solanaceae</taxon>
        <taxon>Nicotianoideae</taxon>
        <taxon>Nicotianeae</taxon>
        <taxon>Nicotiana</taxon>
    </lineage>
</organism>
<proteinExistence type="predicted"/>
<evidence type="ECO:0000313" key="2">
    <source>
        <dbReference type="RefSeq" id="XP_075092576.1"/>
    </source>
</evidence>
<reference evidence="2" key="2">
    <citation type="submission" date="2025-08" db="UniProtKB">
        <authorList>
            <consortium name="RefSeq"/>
        </authorList>
    </citation>
    <scope>IDENTIFICATION</scope>
    <source>
        <tissue evidence="2">Leaf</tissue>
    </source>
</reference>
<dbReference type="Proteomes" id="UP000790787">
    <property type="component" value="Chromosome 18"/>
</dbReference>
<evidence type="ECO:0000313" key="1">
    <source>
        <dbReference type="Proteomes" id="UP000790787"/>
    </source>
</evidence>